<comment type="caution">
    <text evidence="1">The sequence shown here is derived from an EMBL/GenBank/DDBJ whole genome shotgun (WGS) entry which is preliminary data.</text>
</comment>
<accession>A0A9P6GKS2</accession>
<proteinExistence type="predicted"/>
<dbReference type="AlphaFoldDB" id="A0A9P6GKS2"/>
<evidence type="ECO:0000313" key="1">
    <source>
        <dbReference type="EMBL" id="KAF9737457.1"/>
    </source>
</evidence>
<gene>
    <name evidence="1" type="ORF">PMIN01_05236</name>
</gene>
<evidence type="ECO:0000313" key="2">
    <source>
        <dbReference type="Proteomes" id="UP000756921"/>
    </source>
</evidence>
<reference evidence="1" key="1">
    <citation type="journal article" date="2020" name="Mol. Plant Microbe Interact.">
        <title>Genome Sequence of the Biocontrol Agent Coniothyrium minitans strain Conio (IMI 134523).</title>
        <authorList>
            <person name="Patel D."/>
            <person name="Shittu T.A."/>
            <person name="Baroncelli R."/>
            <person name="Muthumeenakshi S."/>
            <person name="Osborne T.H."/>
            <person name="Janganan T.K."/>
            <person name="Sreenivasaprasad S."/>
        </authorList>
    </citation>
    <scope>NUCLEOTIDE SEQUENCE</scope>
    <source>
        <strain evidence="1">Conio</strain>
    </source>
</reference>
<name>A0A9P6GKS2_9PLEO</name>
<sequence>MYWTTSASSRFVHLRSPPLPTSPAEYIHAIHALSSLTTPLSAQLLPLLTVYTASRAAQAPSPTYLFSLDEQIAHAELEELYARIVLLWRDMYAHYAEFCYFYGEKDEVEVWGMVREIGESAGVWTVWLACLGKEWEDLRWLLRDRAYV</sequence>
<dbReference type="EMBL" id="WJXW01000004">
    <property type="protein sequence ID" value="KAF9737457.1"/>
    <property type="molecule type" value="Genomic_DNA"/>
</dbReference>
<dbReference type="OrthoDB" id="10549357at2759"/>
<keyword evidence="2" id="KW-1185">Reference proteome</keyword>
<organism evidence="1 2">
    <name type="scientific">Paraphaeosphaeria minitans</name>
    <dbReference type="NCBI Taxonomy" id="565426"/>
    <lineage>
        <taxon>Eukaryota</taxon>
        <taxon>Fungi</taxon>
        <taxon>Dikarya</taxon>
        <taxon>Ascomycota</taxon>
        <taxon>Pezizomycotina</taxon>
        <taxon>Dothideomycetes</taxon>
        <taxon>Pleosporomycetidae</taxon>
        <taxon>Pleosporales</taxon>
        <taxon>Massarineae</taxon>
        <taxon>Didymosphaeriaceae</taxon>
        <taxon>Paraphaeosphaeria</taxon>
    </lineage>
</organism>
<protein>
    <submittedName>
        <fullName evidence="1">Uncharacterized protein</fullName>
    </submittedName>
</protein>
<dbReference type="Proteomes" id="UP000756921">
    <property type="component" value="Unassembled WGS sequence"/>
</dbReference>